<dbReference type="HOGENOM" id="CLU_008075_1_0_1"/>
<dbReference type="InterPro" id="IPR011990">
    <property type="entry name" value="TPR-like_helical_dom_sf"/>
</dbReference>
<dbReference type="InterPro" id="IPR019183">
    <property type="entry name" value="NAA25_NatB_aux_su"/>
</dbReference>
<comment type="similarity">
    <text evidence="1">Belongs to the MDM20/NAA25 family.</text>
</comment>
<reference evidence="3 4" key="1">
    <citation type="journal article" date="2014" name="PLoS Genet.">
        <title>Analysis of the Phlebiopsis gigantea genome, transcriptome and secretome provides insight into its pioneer colonization strategies of wood.</title>
        <authorList>
            <person name="Hori C."/>
            <person name="Ishida T."/>
            <person name="Igarashi K."/>
            <person name="Samejima M."/>
            <person name="Suzuki H."/>
            <person name="Master E."/>
            <person name="Ferreira P."/>
            <person name="Ruiz-Duenas F.J."/>
            <person name="Held B."/>
            <person name="Canessa P."/>
            <person name="Larrondo L.F."/>
            <person name="Schmoll M."/>
            <person name="Druzhinina I.S."/>
            <person name="Kubicek C.P."/>
            <person name="Gaskell J.A."/>
            <person name="Kersten P."/>
            <person name="St John F."/>
            <person name="Glasner J."/>
            <person name="Sabat G."/>
            <person name="Splinter BonDurant S."/>
            <person name="Syed K."/>
            <person name="Yadav J."/>
            <person name="Mgbeahuruike A.C."/>
            <person name="Kovalchuk A."/>
            <person name="Asiegbu F.O."/>
            <person name="Lackner G."/>
            <person name="Hoffmeister D."/>
            <person name="Rencoret J."/>
            <person name="Gutierrez A."/>
            <person name="Sun H."/>
            <person name="Lindquist E."/>
            <person name="Barry K."/>
            <person name="Riley R."/>
            <person name="Grigoriev I.V."/>
            <person name="Henrissat B."/>
            <person name="Kues U."/>
            <person name="Berka R.M."/>
            <person name="Martinez A.T."/>
            <person name="Covert S.F."/>
            <person name="Blanchette R.A."/>
            <person name="Cullen D."/>
        </authorList>
    </citation>
    <scope>NUCLEOTIDE SEQUENCE [LARGE SCALE GENOMIC DNA]</scope>
    <source>
        <strain evidence="3 4">11061_1 CR5-6</strain>
    </source>
</reference>
<dbReference type="STRING" id="745531.A0A0C3PQW2"/>
<dbReference type="EMBL" id="KN840465">
    <property type="protein sequence ID" value="KIP09553.1"/>
    <property type="molecule type" value="Genomic_DNA"/>
</dbReference>
<gene>
    <name evidence="3" type="ORF">PHLGIDRAFT_102803</name>
</gene>
<dbReference type="PANTHER" id="PTHR22767">
    <property type="entry name" value="N-TERMINAL ACETYLTRANSFERASE-RELATED"/>
    <property type="match status" value="1"/>
</dbReference>
<evidence type="ECO:0000313" key="3">
    <source>
        <dbReference type="EMBL" id="KIP09553.1"/>
    </source>
</evidence>
<dbReference type="Proteomes" id="UP000053257">
    <property type="component" value="Unassembled WGS sequence"/>
</dbReference>
<dbReference type="Pfam" id="PF09797">
    <property type="entry name" value="NatB_MDM20"/>
    <property type="match status" value="1"/>
</dbReference>
<dbReference type="Gene3D" id="1.25.40.1040">
    <property type="match status" value="1"/>
</dbReference>
<dbReference type="GO" id="GO:0031416">
    <property type="term" value="C:NatB complex"/>
    <property type="evidence" value="ECO:0007669"/>
    <property type="project" value="TreeGrafter"/>
</dbReference>
<evidence type="ECO:0000256" key="2">
    <source>
        <dbReference type="SAM" id="MobiDB-lite"/>
    </source>
</evidence>
<proteinExistence type="inferred from homology"/>
<accession>A0A0C3PQW2</accession>
<evidence type="ECO:0008006" key="5">
    <source>
        <dbReference type="Google" id="ProtNLM"/>
    </source>
</evidence>
<keyword evidence="4" id="KW-1185">Reference proteome</keyword>
<dbReference type="OrthoDB" id="1874341at2759"/>
<evidence type="ECO:0000256" key="1">
    <source>
        <dbReference type="ARBA" id="ARBA00006298"/>
    </source>
</evidence>
<sequence length="940" mass="105902">MSATLDRQLRPIYDAIDTGSNKSAIVACNKLLKKQPKNDLIKALKALALVRSQKVEESLYLCDEVLASKPSDEATLSALSHVLRGLGRHLDIIAMYDTAWKQQPSNEDLGAQTFSANARTGNWKAAQQVATKLHKLFKDERYLYWSVFCAILQANDATTQPTLRPVLFKLAHRLLSSAQTPSFYSSDRFYVHLTILKELELWDDATALLSSEIGQTICSTNLTIDELRREIWKAKGSMKEEGERAQQRVKEKDDRNWLEFLSVLDATFWDVSSAPETAEEAKDACLHQITKAVEFFAQIADNDGARDRSGPLALLELEKRAVSHGLSKDPDAIYTLAESYFERFGDKACCFEDLVPYVQFSGDHLSNWIAYLEKHTSTATPEDLRRTINALKLLRYNLTQEQLTPELEAARATQYIRLYLDGMVHGQSLPDTELQPVDDLVVLGAHAFVTLWKTTGDVSFLYRAVVILEFASGKSKQSYVIRLLLIQIYHLLGAPSLALEHYRQLSVKQVQTDTLSYLILSRASTFALSSLGDLTYSTECMEASQIYLSNSTDTAEFVVRAFFAEKYSQIPDFVYLEDRLDNSLQRDLMKMEHVRMRLAHEAINSDLVDMELIELKFIFDRVHHDNRDFEVIPNYQPRDMPSFREQTTPFGKVPGSGWLSSFLKIYIKAFQQASDLDDSVEDKLLIGDRPKPHVESAGTMLLDDRLAQRPRKDFEELTPEETALLEFSTAVAEWLGPHHDYIRPPPAAVLAEAARQTELKIGHQPKGMTLPEGSSNGDARKDIDPPVVQDPPEIVLTFFDDMKARFTAALDGSVLSPELLHIITLTQEAFLIFAVETNRFKPAAVVKTHKLGPLVQSFKEIRAKASTTLTEMSTELEKLAKADSQINRQAEFVDHWKHIEGSEFNSEFISGVAKKVTESRHQVFEGIAKGAAKVSKTHAS</sequence>
<dbReference type="SUPFAM" id="SSF48452">
    <property type="entry name" value="TPR-like"/>
    <property type="match status" value="1"/>
</dbReference>
<protein>
    <recommendedName>
        <fullName evidence="5">Actin cytoskeleton organization protein</fullName>
    </recommendedName>
</protein>
<dbReference type="AlphaFoldDB" id="A0A0C3PQW2"/>
<organism evidence="3 4">
    <name type="scientific">Phlebiopsis gigantea (strain 11061_1 CR5-6)</name>
    <name type="common">White-rot fungus</name>
    <name type="synonym">Peniophora gigantea</name>
    <dbReference type="NCBI Taxonomy" id="745531"/>
    <lineage>
        <taxon>Eukaryota</taxon>
        <taxon>Fungi</taxon>
        <taxon>Dikarya</taxon>
        <taxon>Basidiomycota</taxon>
        <taxon>Agaricomycotina</taxon>
        <taxon>Agaricomycetes</taxon>
        <taxon>Polyporales</taxon>
        <taxon>Phanerochaetaceae</taxon>
        <taxon>Phlebiopsis</taxon>
    </lineage>
</organism>
<feature type="region of interest" description="Disordered" evidence="2">
    <location>
        <begin position="764"/>
        <end position="786"/>
    </location>
</feature>
<name>A0A0C3PQW2_PHLG1</name>
<dbReference type="PANTHER" id="PTHR22767:SF3">
    <property type="entry name" value="N-ALPHA-ACETYLTRANSFERASE 25, NATB AUXILIARY SUBUNIT"/>
    <property type="match status" value="1"/>
</dbReference>
<evidence type="ECO:0000313" key="4">
    <source>
        <dbReference type="Proteomes" id="UP000053257"/>
    </source>
</evidence>